<dbReference type="InterPro" id="IPR002864">
    <property type="entry name" value="Acyl-ACP_thioesterase_NHD"/>
</dbReference>
<dbReference type="CDD" id="cd00586">
    <property type="entry name" value="4HBT"/>
    <property type="match status" value="1"/>
</dbReference>
<protein>
    <submittedName>
        <fullName evidence="3">Thioesterase</fullName>
    </submittedName>
</protein>
<dbReference type="OrthoDB" id="9801517at2"/>
<sequence>MNSHKTTRKVQASEIDGLNHVNNVVYLEWMQDIAHEHWSILTKDNPQKNNAWVVIRHEIDYKNQAVLDDLITVKTWVGEVSGVKSIRHFEILREHTLLVKSQTTFCLIDLKTGKPARITESILNLLKPTK</sequence>
<evidence type="ECO:0000259" key="2">
    <source>
        <dbReference type="Pfam" id="PF01643"/>
    </source>
</evidence>
<evidence type="ECO:0000256" key="1">
    <source>
        <dbReference type="ARBA" id="ARBA00022801"/>
    </source>
</evidence>
<keyword evidence="4" id="KW-1185">Reference proteome</keyword>
<dbReference type="SUPFAM" id="SSF54637">
    <property type="entry name" value="Thioesterase/thiol ester dehydrase-isomerase"/>
    <property type="match status" value="1"/>
</dbReference>
<dbReference type="RefSeq" id="WP_072554848.1">
    <property type="nucleotide sequence ID" value="NZ_CP018155.1"/>
</dbReference>
<dbReference type="KEGG" id="ten:LPB136_03695"/>
<keyword evidence="1" id="KW-0378">Hydrolase</keyword>
<dbReference type="InterPro" id="IPR050563">
    <property type="entry name" value="4-hydroxybenzoyl-CoA_TE"/>
</dbReference>
<evidence type="ECO:0000313" key="4">
    <source>
        <dbReference type="Proteomes" id="UP000181898"/>
    </source>
</evidence>
<reference evidence="3 4" key="1">
    <citation type="submission" date="2016-11" db="EMBL/GenBank/DDBJ databases">
        <title>Tenacibaculum sp. LPB0136, isolated from marine environment.</title>
        <authorList>
            <person name="Kim E."/>
            <person name="Yi H."/>
        </authorList>
    </citation>
    <scope>NUCLEOTIDE SEQUENCE [LARGE SCALE GENOMIC DNA]</scope>
    <source>
        <strain evidence="3 4">LPB0136</strain>
    </source>
</reference>
<dbReference type="GO" id="GO:0006633">
    <property type="term" value="P:fatty acid biosynthetic process"/>
    <property type="evidence" value="ECO:0007669"/>
    <property type="project" value="InterPro"/>
</dbReference>
<dbReference type="AlphaFoldDB" id="A0A1L3JHD5"/>
<evidence type="ECO:0000313" key="3">
    <source>
        <dbReference type="EMBL" id="APG64522.1"/>
    </source>
</evidence>
<dbReference type="Gene3D" id="3.10.129.10">
    <property type="entry name" value="Hotdog Thioesterase"/>
    <property type="match status" value="1"/>
</dbReference>
<organism evidence="3 4">
    <name type="scientific">Tenacibaculum todarodis</name>
    <dbReference type="NCBI Taxonomy" id="1850252"/>
    <lineage>
        <taxon>Bacteria</taxon>
        <taxon>Pseudomonadati</taxon>
        <taxon>Bacteroidota</taxon>
        <taxon>Flavobacteriia</taxon>
        <taxon>Flavobacteriales</taxon>
        <taxon>Flavobacteriaceae</taxon>
        <taxon>Tenacibaculum</taxon>
    </lineage>
</organism>
<dbReference type="InterPro" id="IPR029069">
    <property type="entry name" value="HotDog_dom_sf"/>
</dbReference>
<dbReference type="PANTHER" id="PTHR31793">
    <property type="entry name" value="4-HYDROXYBENZOYL-COA THIOESTERASE FAMILY MEMBER"/>
    <property type="match status" value="1"/>
</dbReference>
<gene>
    <name evidence="3" type="ORF">LPB136_03695</name>
</gene>
<proteinExistence type="predicted"/>
<dbReference type="PANTHER" id="PTHR31793:SF37">
    <property type="entry name" value="ACYL-COA THIOESTER HYDROLASE YBGC"/>
    <property type="match status" value="1"/>
</dbReference>
<feature type="domain" description="Acyl-ACP thioesterase N-terminal hotdog" evidence="2">
    <location>
        <begin position="3"/>
        <end position="124"/>
    </location>
</feature>
<dbReference type="GO" id="GO:0047617">
    <property type="term" value="F:fatty acyl-CoA hydrolase activity"/>
    <property type="evidence" value="ECO:0007669"/>
    <property type="project" value="TreeGrafter"/>
</dbReference>
<dbReference type="EMBL" id="CP018155">
    <property type="protein sequence ID" value="APG64522.1"/>
    <property type="molecule type" value="Genomic_DNA"/>
</dbReference>
<dbReference type="Proteomes" id="UP000181898">
    <property type="component" value="Chromosome"/>
</dbReference>
<name>A0A1L3JHD5_9FLAO</name>
<dbReference type="Pfam" id="PF01643">
    <property type="entry name" value="Acyl-ACP_TE"/>
    <property type="match status" value="1"/>
</dbReference>
<accession>A0A1L3JHD5</accession>
<dbReference type="STRING" id="1850252.LPB136_03695"/>